<sequence>MKRIRMVETMNYSAGMVSQVFAFVETKQTAELMAAGMSKDEIKDKVIGENLYQLRNETRLRRTFNYVYNRLSSLPDGAVELLVKVDNENAKLLTLIAIMNTDKLFFEFVYDVYRGKVILGEKTIEDRDINGFFDDKAAQSEEVAGWSESGIKKLKNCYMKNLADAGLIESTKTRVIRHALVNYRIEELLHSNGMDAYINAVKGV</sequence>
<dbReference type="EMBL" id="QSAZ01000005">
    <property type="protein sequence ID" value="RGW87565.1"/>
    <property type="molecule type" value="Genomic_DNA"/>
</dbReference>
<dbReference type="Proteomes" id="UP000260642">
    <property type="component" value="Unassembled WGS sequence"/>
</dbReference>
<dbReference type="Gene3D" id="1.10.3540.10">
    <property type="entry name" value="uncharacterized protein from magnetospirillum magneticum domain"/>
    <property type="match status" value="1"/>
</dbReference>
<evidence type="ECO:0000313" key="1">
    <source>
        <dbReference type="EMBL" id="RGI65882.1"/>
    </source>
</evidence>
<protein>
    <submittedName>
        <fullName evidence="1">DUF1819 family protein</fullName>
    </submittedName>
</protein>
<dbReference type="Pfam" id="PF08849">
    <property type="entry name" value="BrxA"/>
    <property type="match status" value="1"/>
</dbReference>
<evidence type="ECO:0000313" key="5">
    <source>
        <dbReference type="Proteomes" id="UP000283683"/>
    </source>
</evidence>
<dbReference type="AlphaFoldDB" id="A0A3E4E519"/>
<reference evidence="4 5" key="1">
    <citation type="submission" date="2018-08" db="EMBL/GenBank/DDBJ databases">
        <title>A genome reference for cultivated species of the human gut microbiota.</title>
        <authorList>
            <person name="Zou Y."/>
            <person name="Xue W."/>
            <person name="Luo G."/>
        </authorList>
    </citation>
    <scope>NUCLEOTIDE SEQUENCE [LARGE SCALE GENOMIC DNA]</scope>
    <source>
        <strain evidence="2 5">AF06-19</strain>
        <strain evidence="3 6">AF39-14AC</strain>
        <strain evidence="1 4">TM10-3</strain>
    </source>
</reference>
<evidence type="ECO:0000313" key="2">
    <source>
        <dbReference type="EMBL" id="RGW87565.1"/>
    </source>
</evidence>
<dbReference type="EMBL" id="QSOB01000028">
    <property type="protein sequence ID" value="RGI65882.1"/>
    <property type="molecule type" value="Genomic_DNA"/>
</dbReference>
<dbReference type="InterPro" id="IPR023137">
    <property type="entry name" value="BrxA_sf"/>
</dbReference>
<comment type="caution">
    <text evidence="1">The sequence shown here is derived from an EMBL/GenBank/DDBJ whole genome shotgun (WGS) entry which is preliminary data.</text>
</comment>
<evidence type="ECO:0000313" key="4">
    <source>
        <dbReference type="Proteomes" id="UP000260642"/>
    </source>
</evidence>
<dbReference type="InterPro" id="IPR014948">
    <property type="entry name" value="BrxA"/>
</dbReference>
<gene>
    <name evidence="3" type="ORF">DW038_14595</name>
    <name evidence="2" type="ORF">DWV45_06575</name>
    <name evidence="1" type="ORF">DXD95_13275</name>
</gene>
<dbReference type="Proteomes" id="UP000283683">
    <property type="component" value="Unassembled WGS sequence"/>
</dbReference>
<proteinExistence type="predicted"/>
<dbReference type="EMBL" id="QROF01000019">
    <property type="protein sequence ID" value="RHL01928.1"/>
    <property type="molecule type" value="Genomic_DNA"/>
</dbReference>
<accession>A0A3E4E519</accession>
<evidence type="ECO:0000313" key="6">
    <source>
        <dbReference type="Proteomes" id="UP000286181"/>
    </source>
</evidence>
<name>A0A3E4E519_9FIRM</name>
<dbReference type="Proteomes" id="UP000286181">
    <property type="component" value="Unassembled WGS sequence"/>
</dbReference>
<organism evidence="1 4">
    <name type="scientific">Agathobacter rectalis</name>
    <dbReference type="NCBI Taxonomy" id="39491"/>
    <lineage>
        <taxon>Bacteria</taxon>
        <taxon>Bacillati</taxon>
        <taxon>Bacillota</taxon>
        <taxon>Clostridia</taxon>
        <taxon>Lachnospirales</taxon>
        <taxon>Lachnospiraceae</taxon>
        <taxon>Agathobacter</taxon>
    </lineage>
</organism>
<evidence type="ECO:0000313" key="3">
    <source>
        <dbReference type="EMBL" id="RHL01928.1"/>
    </source>
</evidence>